<evidence type="ECO:0000256" key="4">
    <source>
        <dbReference type="RuleBase" id="RU364035"/>
    </source>
</evidence>
<dbReference type="Pfam" id="PF04097">
    <property type="entry name" value="Nic96"/>
    <property type="match status" value="1"/>
</dbReference>
<comment type="similarity">
    <text evidence="2 4">Belongs to the nucleoporin interacting component (NIC) family.</text>
</comment>
<evidence type="ECO:0000313" key="6">
    <source>
        <dbReference type="Proteomes" id="UP000398389"/>
    </source>
</evidence>
<dbReference type="GO" id="GO:0017056">
    <property type="term" value="F:structural constituent of nuclear pore"/>
    <property type="evidence" value="ECO:0007669"/>
    <property type="project" value="InterPro"/>
</dbReference>
<sequence length="934" mass="105184">MPAVIETSTTEPVVPKSLPPAAALMAELVESSRNLPNSSSSLGSIRLGLGVIRKRASELRKNLPVGNNTKAHYLLAGSGVNAENIETELRSIKFHHNHDSDISALDIGIDSYLRARKEESILASIEESIQSTSIDFDNYLAKNITMDWKQRKEQICQYFGLLPSTGQSLDSVTGVSDKSKRLQEDFVPGWNKNSVGRAVLGPISGPGEFTDVEFLQGTTNQIVVTPTIFGSSNNVPAAQSRIKKFTETVCDLNRHRLSKMAYPISHKFQKCSLPNGNDIRTQQTQDIWKILIEITGESEISPIPERKFAKAYLSSPTNSKEAIGIRKQITQGAKSFLEKQFMEQLEQTIAKHPVEAQLGGIPSVQSKIRALLNLKFAENGKWVYPSLEIINNIPVWAMIYYMIRAGYLNEAVKFTSLHREEFMKLGSAFPTYLSALNDSPNKALPQTLLDSIRREFNEQVRFFDLDTSDPFKYALYKIVGRCELSKKSFPGVIDTTEDWLWIHLSLVYEEPSDLSASFDNYTLKNLQLAVTNFGAKYFNPDNKTPALYCQVLTMVGLFEKAIHYAYSFSQIDAVHLSIALTYYGLLRPITNVLKLQTELLYVNRKEECEINFARLLGFYTRDFRRSDPVDSVEYIVLICLNGDLPPPEGAEHLKLCHEALKELVLETREFSKLLGDIRADGSRKPGSIEELMPLIHLDNLNEYLRAITEQAAIKAEEDGRISDAVLLYQLSEEYDTVVNIVNKSLGEMLAVQPLGQAISQGLGENSMPLVLATTENPAQLARHVMDIYTSNISIFNKVKPRNRETCVTLLQIVDARDLYAIREYERCLQVVHSTNILTLDPNANTSVVRRRAQEFVMLHQSVARNVPSLLVMVMECCANIVAGIRESYFTNEGREARINEMRGIVRNCMVYAGMIQYRMPREVFIRLSTLETQI</sequence>
<keyword evidence="4" id="KW-0811">Translocation</keyword>
<keyword evidence="4" id="KW-0509">mRNA transport</keyword>
<name>A0A5E8B5X0_9ASCO</name>
<accession>A0A5E8B5X0</accession>
<keyword evidence="4" id="KW-0472">Membrane</keyword>
<protein>
    <recommendedName>
        <fullName evidence="4">Nuclear pore protein</fullName>
    </recommendedName>
</protein>
<evidence type="ECO:0000256" key="1">
    <source>
        <dbReference type="ARBA" id="ARBA00004259"/>
    </source>
</evidence>
<dbReference type="OrthoDB" id="1918363at2759"/>
<keyword evidence="3 4" id="KW-0539">Nucleus</keyword>
<gene>
    <name evidence="5" type="ORF">SAPINGB_P001435</name>
</gene>
<reference evidence="5 6" key="1">
    <citation type="submission" date="2019-09" db="EMBL/GenBank/DDBJ databases">
        <authorList>
            <person name="Brejova B."/>
        </authorList>
    </citation>
    <scope>NUCLEOTIDE SEQUENCE [LARGE SCALE GENOMIC DNA]</scope>
</reference>
<dbReference type="Proteomes" id="UP000398389">
    <property type="component" value="Unassembled WGS sequence"/>
</dbReference>
<keyword evidence="4" id="KW-0813">Transport</keyword>
<dbReference type="InterPro" id="IPR007231">
    <property type="entry name" value="Nucleoporin_int_Nup93/Nic96"/>
</dbReference>
<dbReference type="GO" id="GO:0005643">
    <property type="term" value="C:nuclear pore"/>
    <property type="evidence" value="ECO:0007669"/>
    <property type="project" value="UniProtKB-SubCell"/>
</dbReference>
<proteinExistence type="inferred from homology"/>
<keyword evidence="4" id="KW-0653">Protein transport</keyword>
<dbReference type="PANTHER" id="PTHR11225:SF4">
    <property type="entry name" value="NUCLEAR PORE COMPLEX PROTEIN NUP93"/>
    <property type="match status" value="1"/>
</dbReference>
<dbReference type="GO" id="GO:0006606">
    <property type="term" value="P:protein import into nucleus"/>
    <property type="evidence" value="ECO:0007669"/>
    <property type="project" value="TreeGrafter"/>
</dbReference>
<dbReference type="PANTHER" id="PTHR11225">
    <property type="entry name" value="NUCLEAR PORE COMPLEX PROTEIN NUP93 NUCLEOPORIN NUP93 DEAD EYE PROTEIN"/>
    <property type="match status" value="1"/>
</dbReference>
<dbReference type="GO" id="GO:0016973">
    <property type="term" value="P:poly(A)+ mRNA export from nucleus"/>
    <property type="evidence" value="ECO:0007669"/>
    <property type="project" value="TreeGrafter"/>
</dbReference>
<evidence type="ECO:0000256" key="3">
    <source>
        <dbReference type="ARBA" id="ARBA00023242"/>
    </source>
</evidence>
<dbReference type="GeneID" id="43580257"/>
<evidence type="ECO:0000313" key="5">
    <source>
        <dbReference type="EMBL" id="VVT46883.1"/>
    </source>
</evidence>
<keyword evidence="6" id="KW-1185">Reference proteome</keyword>
<dbReference type="RefSeq" id="XP_031852048.1">
    <property type="nucleotide sequence ID" value="XM_031996157.1"/>
</dbReference>
<comment type="subcellular location">
    <subcellularLocation>
        <location evidence="1">Nucleus envelope</location>
    </subcellularLocation>
    <subcellularLocation>
        <location evidence="4">Nucleus</location>
        <location evidence="4">Nuclear pore complex</location>
    </subcellularLocation>
</comment>
<keyword evidence="4" id="KW-0906">Nuclear pore complex</keyword>
<dbReference type="EMBL" id="CABVLU010000001">
    <property type="protein sequence ID" value="VVT46883.1"/>
    <property type="molecule type" value="Genomic_DNA"/>
</dbReference>
<evidence type="ECO:0000256" key="2">
    <source>
        <dbReference type="ARBA" id="ARBA00010186"/>
    </source>
</evidence>
<organism evidence="5 6">
    <name type="scientific">Magnusiomyces paraingens</name>
    <dbReference type="NCBI Taxonomy" id="2606893"/>
    <lineage>
        <taxon>Eukaryota</taxon>
        <taxon>Fungi</taxon>
        <taxon>Dikarya</taxon>
        <taxon>Ascomycota</taxon>
        <taxon>Saccharomycotina</taxon>
        <taxon>Dipodascomycetes</taxon>
        <taxon>Dipodascales</taxon>
        <taxon>Dipodascaceae</taxon>
        <taxon>Magnusiomyces</taxon>
    </lineage>
</organism>
<dbReference type="AlphaFoldDB" id="A0A5E8B5X0"/>